<dbReference type="AlphaFoldDB" id="D8QB83"/>
<dbReference type="OMA" id="KITDHIW"/>
<accession>D8QB83</accession>
<dbReference type="Proteomes" id="UP000007431">
    <property type="component" value="Unassembled WGS sequence"/>
</dbReference>
<proteinExistence type="predicted"/>
<evidence type="ECO:0000313" key="2">
    <source>
        <dbReference type="EMBL" id="EFI94306.1"/>
    </source>
</evidence>
<dbReference type="KEGG" id="scm:SCHCO_02601356"/>
<gene>
    <name evidence="2" type="ORF">SCHCODRAFT_257888</name>
</gene>
<dbReference type="OrthoDB" id="4494488at2759"/>
<reference evidence="2 3" key="1">
    <citation type="journal article" date="2010" name="Nat. Biotechnol.">
        <title>Genome sequence of the model mushroom Schizophyllum commune.</title>
        <authorList>
            <person name="Ohm R.A."/>
            <person name="de Jong J.F."/>
            <person name="Lugones L.G."/>
            <person name="Aerts A."/>
            <person name="Kothe E."/>
            <person name="Stajich J.E."/>
            <person name="de Vries R.P."/>
            <person name="Record E."/>
            <person name="Levasseur A."/>
            <person name="Baker S.E."/>
            <person name="Bartholomew K.A."/>
            <person name="Coutinho P.M."/>
            <person name="Erdmann S."/>
            <person name="Fowler T.J."/>
            <person name="Gathman A.C."/>
            <person name="Lombard V."/>
            <person name="Henrissat B."/>
            <person name="Knabe N."/>
            <person name="Kuees U."/>
            <person name="Lilly W.W."/>
            <person name="Lindquist E."/>
            <person name="Lucas S."/>
            <person name="Magnuson J.K."/>
            <person name="Piumi F."/>
            <person name="Raudaskoski M."/>
            <person name="Salamov A."/>
            <person name="Schmutz J."/>
            <person name="Schwarze F.W.M.R."/>
            <person name="vanKuyk P.A."/>
            <person name="Horton J.S."/>
            <person name="Grigoriev I.V."/>
            <person name="Woesten H.A.B."/>
        </authorList>
    </citation>
    <scope>NUCLEOTIDE SEQUENCE [LARGE SCALE GENOMIC DNA]</scope>
    <source>
        <strain evidence="3">H4-8 / FGSC 9210</strain>
    </source>
</reference>
<feature type="coiled-coil region" evidence="1">
    <location>
        <begin position="236"/>
        <end position="302"/>
    </location>
</feature>
<dbReference type="HOGENOM" id="CLU_054251_0_0_1"/>
<dbReference type="EMBL" id="GL377309">
    <property type="protein sequence ID" value="EFI94306.1"/>
    <property type="molecule type" value="Genomic_DNA"/>
</dbReference>
<sequence>MAIERIQECPVLEQIGLDHPRTRREVRNLLILLIDFVFNRRSEFDVKVAFRASGITERTSSSPAICWSPNRLRCFAHSSDWKTLSSIVLLNLTPKGLINDDGNYILQQDDMYGLLKYIWAGLLLPVSESEYIMRLSLSQETIGLVDAALPPLIGAYVVAQQHCETFRTTTYPSITGIAADVFDYAQIVSGQGTSPYWAYANLIETIKALSFTTSDEEIAALQKTVSNIVSYLTTAASDIEKKLQTAVDNLRAFEQTTMEDKQNIQRYQSAIVELLQTEQGDIQNLQVKLKGYQDQLKTDEAAYEHDLVLACSRPSFSWIPFIGIFAASIVASIYGEKASAMANVIGSIRELIYDTEGEIIDEKGIAANLAAIESDVDSLLATMDPAITTVEKMMGIWQSIGSDLASLQQMATSDAGVANAAVAEILGEKLTERWADLAVAVSKYQQAAAITDAHMVTLEELADQLSGRVII</sequence>
<protein>
    <submittedName>
        <fullName evidence="2">Uncharacterized protein</fullName>
    </submittedName>
</protein>
<evidence type="ECO:0000256" key="1">
    <source>
        <dbReference type="SAM" id="Coils"/>
    </source>
</evidence>
<dbReference type="eggNOG" id="ENOG502SN23">
    <property type="taxonomic scope" value="Eukaryota"/>
</dbReference>
<dbReference type="GeneID" id="9594366"/>
<evidence type="ECO:0000313" key="3">
    <source>
        <dbReference type="Proteomes" id="UP000007431"/>
    </source>
</evidence>
<dbReference type="Gene3D" id="1.20.1170.10">
    <property type="match status" value="1"/>
</dbReference>
<dbReference type="CDD" id="cd22656">
    <property type="entry name" value="ClyA_Cry6Aa-like"/>
    <property type="match status" value="1"/>
</dbReference>
<dbReference type="RefSeq" id="XP_003029209.1">
    <property type="nucleotide sequence ID" value="XM_003029163.1"/>
</dbReference>
<keyword evidence="3" id="KW-1185">Reference proteome</keyword>
<keyword evidence="1" id="KW-0175">Coiled coil</keyword>
<dbReference type="VEuPathDB" id="FungiDB:SCHCODRAFT_02601356"/>
<dbReference type="InParanoid" id="D8QB83"/>
<organism evidence="3">
    <name type="scientific">Schizophyllum commune (strain H4-8 / FGSC 9210)</name>
    <name type="common">Split gill fungus</name>
    <dbReference type="NCBI Taxonomy" id="578458"/>
    <lineage>
        <taxon>Eukaryota</taxon>
        <taxon>Fungi</taxon>
        <taxon>Dikarya</taxon>
        <taxon>Basidiomycota</taxon>
        <taxon>Agaricomycotina</taxon>
        <taxon>Agaricomycetes</taxon>
        <taxon>Agaricomycetidae</taxon>
        <taxon>Agaricales</taxon>
        <taxon>Schizophyllaceae</taxon>
        <taxon>Schizophyllum</taxon>
    </lineage>
</organism>
<name>D8QB83_SCHCM</name>
<dbReference type="SUPFAM" id="SSF58100">
    <property type="entry name" value="Bacterial hemolysins"/>
    <property type="match status" value="1"/>
</dbReference>